<keyword evidence="4" id="KW-0804">Transcription</keyword>
<evidence type="ECO:0000256" key="4">
    <source>
        <dbReference type="ARBA" id="ARBA00023163"/>
    </source>
</evidence>
<evidence type="ECO:0000256" key="1">
    <source>
        <dbReference type="ARBA" id="ARBA00009437"/>
    </source>
</evidence>
<feature type="domain" description="HTH lysR-type" evidence="5">
    <location>
        <begin position="8"/>
        <end position="65"/>
    </location>
</feature>
<comment type="similarity">
    <text evidence="1">Belongs to the LysR transcriptional regulatory family.</text>
</comment>
<evidence type="ECO:0000259" key="5">
    <source>
        <dbReference type="PROSITE" id="PS50931"/>
    </source>
</evidence>
<accession>A0ABW4AZF9</accession>
<keyword evidence="3" id="KW-0238">DNA-binding</keyword>
<sequence length="299" mass="33706">MAMNYEQLDWNALKGFITAAREGSFSKAAIHLGMTQPTLSRQIYQLEQSLKVTLFERLSTGLQLTDAGQRLLEFAAPMGVCAKNVSLAVAGLTESLEGEVSLSVSEIDALFRIPDLVDYICQQAPTIELTIHVSNQVSDIKRRDADIAIRSFRPKDEDLIARKLMDEPIWFYGTPDYLAQFATNRTKAAIQGMQIIGFERNDELINHLVPLGWPVSTANFRLVTSFQPLQWQLVLRGHGLGFFPEAIGDNEPRLNRAFQGFGPVMTLPLWLVTHRELRTSPRINKVFALIGEWFEKQTL</sequence>
<dbReference type="Pfam" id="PF03466">
    <property type="entry name" value="LysR_substrate"/>
    <property type="match status" value="1"/>
</dbReference>
<organism evidence="6 7">
    <name type="scientific">Rhodanobacter aciditrophus</name>
    <dbReference type="NCBI Taxonomy" id="1623218"/>
    <lineage>
        <taxon>Bacteria</taxon>
        <taxon>Pseudomonadati</taxon>
        <taxon>Pseudomonadota</taxon>
        <taxon>Gammaproteobacteria</taxon>
        <taxon>Lysobacterales</taxon>
        <taxon>Rhodanobacteraceae</taxon>
        <taxon>Rhodanobacter</taxon>
    </lineage>
</organism>
<dbReference type="SUPFAM" id="SSF46785">
    <property type="entry name" value="Winged helix' DNA-binding domain"/>
    <property type="match status" value="1"/>
</dbReference>
<evidence type="ECO:0000256" key="2">
    <source>
        <dbReference type="ARBA" id="ARBA00023015"/>
    </source>
</evidence>
<reference evidence="7" key="1">
    <citation type="journal article" date="2019" name="Int. J. Syst. Evol. Microbiol.">
        <title>The Global Catalogue of Microorganisms (GCM) 10K type strain sequencing project: providing services to taxonomists for standard genome sequencing and annotation.</title>
        <authorList>
            <consortium name="The Broad Institute Genomics Platform"/>
            <consortium name="The Broad Institute Genome Sequencing Center for Infectious Disease"/>
            <person name="Wu L."/>
            <person name="Ma J."/>
        </authorList>
    </citation>
    <scope>NUCLEOTIDE SEQUENCE [LARGE SCALE GENOMIC DNA]</scope>
    <source>
        <strain evidence="7">JCM 30774</strain>
    </source>
</reference>
<dbReference type="InterPro" id="IPR058163">
    <property type="entry name" value="LysR-type_TF_proteobact-type"/>
</dbReference>
<dbReference type="PRINTS" id="PR00039">
    <property type="entry name" value="HTHLYSR"/>
</dbReference>
<dbReference type="InterPro" id="IPR036388">
    <property type="entry name" value="WH-like_DNA-bd_sf"/>
</dbReference>
<evidence type="ECO:0000313" key="6">
    <source>
        <dbReference type="EMBL" id="MFD1383273.1"/>
    </source>
</evidence>
<dbReference type="PROSITE" id="PS50931">
    <property type="entry name" value="HTH_LYSR"/>
    <property type="match status" value="1"/>
</dbReference>
<dbReference type="Pfam" id="PF00126">
    <property type="entry name" value="HTH_1"/>
    <property type="match status" value="1"/>
</dbReference>
<dbReference type="InterPro" id="IPR000847">
    <property type="entry name" value="LysR_HTH_N"/>
</dbReference>
<evidence type="ECO:0000256" key="3">
    <source>
        <dbReference type="ARBA" id="ARBA00023125"/>
    </source>
</evidence>
<dbReference type="PANTHER" id="PTHR30537:SF3">
    <property type="entry name" value="TRANSCRIPTIONAL REGULATORY PROTEIN"/>
    <property type="match status" value="1"/>
</dbReference>
<keyword evidence="2" id="KW-0805">Transcription regulation</keyword>
<protein>
    <submittedName>
        <fullName evidence="6">LysR family transcriptional regulator</fullName>
    </submittedName>
</protein>
<dbReference type="InterPro" id="IPR036390">
    <property type="entry name" value="WH_DNA-bd_sf"/>
</dbReference>
<evidence type="ECO:0000313" key="7">
    <source>
        <dbReference type="Proteomes" id="UP001597059"/>
    </source>
</evidence>
<dbReference type="RefSeq" id="WP_377366449.1">
    <property type="nucleotide sequence ID" value="NZ_JBHTMN010000007.1"/>
</dbReference>
<proteinExistence type="inferred from homology"/>
<dbReference type="Proteomes" id="UP001597059">
    <property type="component" value="Unassembled WGS sequence"/>
</dbReference>
<gene>
    <name evidence="6" type="ORF">ACFQ45_07830</name>
</gene>
<name>A0ABW4AZF9_9GAMM</name>
<dbReference type="SUPFAM" id="SSF53850">
    <property type="entry name" value="Periplasmic binding protein-like II"/>
    <property type="match status" value="1"/>
</dbReference>
<dbReference type="Gene3D" id="3.40.190.290">
    <property type="match status" value="1"/>
</dbReference>
<comment type="caution">
    <text evidence="6">The sequence shown here is derived from an EMBL/GenBank/DDBJ whole genome shotgun (WGS) entry which is preliminary data.</text>
</comment>
<dbReference type="Gene3D" id="1.10.10.10">
    <property type="entry name" value="Winged helix-like DNA-binding domain superfamily/Winged helix DNA-binding domain"/>
    <property type="match status" value="1"/>
</dbReference>
<dbReference type="EMBL" id="JBHTMN010000007">
    <property type="protein sequence ID" value="MFD1383273.1"/>
    <property type="molecule type" value="Genomic_DNA"/>
</dbReference>
<dbReference type="PANTHER" id="PTHR30537">
    <property type="entry name" value="HTH-TYPE TRANSCRIPTIONAL REGULATOR"/>
    <property type="match status" value="1"/>
</dbReference>
<dbReference type="InterPro" id="IPR005119">
    <property type="entry name" value="LysR_subst-bd"/>
</dbReference>
<keyword evidence="7" id="KW-1185">Reference proteome</keyword>